<keyword evidence="1" id="KW-1133">Transmembrane helix</keyword>
<evidence type="ECO:0000256" key="1">
    <source>
        <dbReference type="SAM" id="Phobius"/>
    </source>
</evidence>
<sequence>MTRLFSTYRKSSFIILPILALFSCTGAALSAYWASRVGFSIGYYKYQLRISQQYPQYNQPGETSDLESAIKALQKDSHPIFAFTVALGLVFLWSALTALFAQSPQGQFVPPITNGLAKPNIAKRVLGPLGMLVQSAVMFILLLGAIAANTGKDKLPCPASNHDQFCQILNSAFAFSWLSWVLLLALIVGSAVSMLKTPRALGGLAKDEYVKGHSASEPIAYNGAPATNI</sequence>
<evidence type="ECO:0000313" key="2">
    <source>
        <dbReference type="EMBL" id="KAK0545490.1"/>
    </source>
</evidence>
<feature type="transmembrane region" description="Helical" evidence="1">
    <location>
        <begin position="168"/>
        <end position="189"/>
    </location>
</feature>
<reference evidence="2" key="1">
    <citation type="journal article" date="2023" name="PhytoFront">
        <title>Draft Genome Resources of Seven Strains of Tilletia horrida, Causal Agent of Kernel Smut of Rice.</title>
        <authorList>
            <person name="Khanal S."/>
            <person name="Antony Babu S."/>
            <person name="Zhou X.G."/>
        </authorList>
    </citation>
    <scope>NUCLEOTIDE SEQUENCE</scope>
    <source>
        <strain evidence="2">TX6</strain>
    </source>
</reference>
<feature type="transmembrane region" description="Helical" evidence="1">
    <location>
        <begin position="80"/>
        <end position="101"/>
    </location>
</feature>
<gene>
    <name evidence="2" type="ORF">OC846_005655</name>
</gene>
<keyword evidence="1" id="KW-0472">Membrane</keyword>
<organism evidence="2 3">
    <name type="scientific">Tilletia horrida</name>
    <dbReference type="NCBI Taxonomy" id="155126"/>
    <lineage>
        <taxon>Eukaryota</taxon>
        <taxon>Fungi</taxon>
        <taxon>Dikarya</taxon>
        <taxon>Basidiomycota</taxon>
        <taxon>Ustilaginomycotina</taxon>
        <taxon>Exobasidiomycetes</taxon>
        <taxon>Tilletiales</taxon>
        <taxon>Tilletiaceae</taxon>
        <taxon>Tilletia</taxon>
    </lineage>
</organism>
<proteinExistence type="predicted"/>
<keyword evidence="1" id="KW-0812">Transmembrane</keyword>
<dbReference type="PROSITE" id="PS51257">
    <property type="entry name" value="PROKAR_LIPOPROTEIN"/>
    <property type="match status" value="1"/>
</dbReference>
<dbReference type="Proteomes" id="UP001176517">
    <property type="component" value="Unassembled WGS sequence"/>
</dbReference>
<feature type="transmembrane region" description="Helical" evidence="1">
    <location>
        <begin position="125"/>
        <end position="148"/>
    </location>
</feature>
<dbReference type="EMBL" id="JAPDMZ010000229">
    <property type="protein sequence ID" value="KAK0545490.1"/>
    <property type="molecule type" value="Genomic_DNA"/>
</dbReference>
<comment type="caution">
    <text evidence="2">The sequence shown here is derived from an EMBL/GenBank/DDBJ whole genome shotgun (WGS) entry which is preliminary data.</text>
</comment>
<dbReference type="AlphaFoldDB" id="A0AAN6JQ13"/>
<keyword evidence="3" id="KW-1185">Reference proteome</keyword>
<feature type="transmembrane region" description="Helical" evidence="1">
    <location>
        <begin position="12"/>
        <end position="34"/>
    </location>
</feature>
<evidence type="ECO:0000313" key="3">
    <source>
        <dbReference type="Proteomes" id="UP001176517"/>
    </source>
</evidence>
<name>A0AAN6JQ13_9BASI</name>
<accession>A0AAN6JQ13</accession>
<protein>
    <submittedName>
        <fullName evidence="2">Uncharacterized protein</fullName>
    </submittedName>
</protein>